<name>A0A2K5S9Q5_CEBIM</name>
<dbReference type="CTD" id="51313"/>
<evidence type="ECO:0000256" key="1">
    <source>
        <dbReference type="ARBA" id="ARBA00004308"/>
    </source>
</evidence>
<proteinExistence type="inferred from homology"/>
<dbReference type="RefSeq" id="XP_017381509.1">
    <property type="nucleotide sequence ID" value="XM_017526020.1"/>
</dbReference>
<dbReference type="RefSeq" id="XP_017381512.1">
    <property type="nucleotide sequence ID" value="XM_017526023.2"/>
</dbReference>
<comment type="subcellular location">
    <subcellularLocation>
        <location evidence="1">Endomembrane system</location>
    </subcellularLocation>
    <subcellularLocation>
        <location evidence="2">Golgi apparatus</location>
    </subcellularLocation>
</comment>
<dbReference type="PANTHER" id="PTHR15905:SF1">
    <property type="entry name" value="GOLGI-ASSOCIATED KINASE 1B"/>
    <property type="match status" value="1"/>
</dbReference>
<dbReference type="RefSeq" id="XP_037593533.1">
    <property type="nucleotide sequence ID" value="XM_037737605.1"/>
</dbReference>
<dbReference type="AlphaFoldDB" id="A0A2K5S9Q5"/>
<gene>
    <name evidence="7" type="primary">GASK1B</name>
</gene>
<keyword evidence="4" id="KW-0333">Golgi apparatus</keyword>
<dbReference type="GeneTree" id="ENSGT00420000029769"/>
<dbReference type="Proteomes" id="UP000233040">
    <property type="component" value="Unassembled WGS sequence"/>
</dbReference>
<sequence>MTCPDKPGQLINWFICSLCLPRVRKLWSSRRPRTRRNLLLGTACAIYLGFLVSQVGRASLQHGQAAEKGPHRSRHATEAPFPEIPLDGTLAPPESQGNGTTLQPNVVYITLRSKRSKPANIRGTVKPKRRKKHAVASAAPGLEALVGPSLQPQEADTGALRDAQGGNLAKIGEPPWRLVRGPGVRAGGPDFLQPKARESNIRIYSESAPSWLSKDDIRRMRLLADSTVAGLRPVSSKSGARLLVLEGGAPGAVTRCGPSPCGLLKQPLDMSEVFAFHLDRILGLNRTLPSVSRKAEFIQDGRPCPVILWDASLSPASNDTHSSVKLTWGTYQQLLKQKCWQNGRVPKPESGCTEIHHHEWSKMALFDFLLQIYNRLDTNCCGFRPRKEDACVQNGLRPKCDDQGSAALAHIIQRKHDPRHLVFIDNKGFFDRSEDNLNFKLLEGIKEFPASAVSVLKSQHLRQKLLQSLFLDKVYWESQGGRQGIEKLIDVIEQRAKILITYINAHGAKVLPMNE</sequence>
<accession>A0A2K5S9Q5</accession>
<dbReference type="PANTHER" id="PTHR15905">
    <property type="entry name" value="GOLGI-ASSOCIATED KINASE 1B-RELATED"/>
    <property type="match status" value="1"/>
</dbReference>
<keyword evidence="8" id="KW-1185">Reference proteome</keyword>
<dbReference type="GO" id="GO:0005794">
    <property type="term" value="C:Golgi apparatus"/>
    <property type="evidence" value="ECO:0007669"/>
    <property type="project" value="UniProtKB-SubCell"/>
</dbReference>
<evidence type="ECO:0000256" key="5">
    <source>
        <dbReference type="ARBA" id="ARBA00023136"/>
    </source>
</evidence>
<keyword evidence="5" id="KW-0472">Membrane</keyword>
<comment type="similarity">
    <text evidence="3">Belongs to the GASK family.</text>
</comment>
<dbReference type="KEGG" id="cimi:108302421"/>
<evidence type="ECO:0000256" key="2">
    <source>
        <dbReference type="ARBA" id="ARBA00004555"/>
    </source>
</evidence>
<reference evidence="7" key="1">
    <citation type="submission" date="2025-08" db="UniProtKB">
        <authorList>
            <consortium name="Ensembl"/>
        </authorList>
    </citation>
    <scope>IDENTIFICATION</scope>
</reference>
<protein>
    <submittedName>
        <fullName evidence="7">Golgi associated kinase 1B</fullName>
    </submittedName>
</protein>
<dbReference type="InterPro" id="IPR029207">
    <property type="entry name" value="FAM198"/>
</dbReference>
<evidence type="ECO:0000313" key="7">
    <source>
        <dbReference type="Ensembl" id="ENSCCAP00000037126.1"/>
    </source>
</evidence>
<feature type="region of interest" description="Disordered" evidence="6">
    <location>
        <begin position="62"/>
        <end position="103"/>
    </location>
</feature>
<dbReference type="RefSeq" id="XP_017381511.1">
    <property type="nucleotide sequence ID" value="XM_017526022.2"/>
</dbReference>
<evidence type="ECO:0000256" key="6">
    <source>
        <dbReference type="SAM" id="MobiDB-lite"/>
    </source>
</evidence>
<evidence type="ECO:0000256" key="4">
    <source>
        <dbReference type="ARBA" id="ARBA00023034"/>
    </source>
</evidence>
<dbReference type="GeneID" id="108302421"/>
<dbReference type="RefSeq" id="XP_017381510.1">
    <property type="nucleotide sequence ID" value="XM_017526021.2"/>
</dbReference>
<dbReference type="Ensembl" id="ENSCCAT00000054915.1">
    <property type="protein sequence ID" value="ENSCCAP00000037126.1"/>
    <property type="gene ID" value="ENSCCAG00000036447.1"/>
</dbReference>
<evidence type="ECO:0000313" key="8">
    <source>
        <dbReference type="Proteomes" id="UP000233040"/>
    </source>
</evidence>
<evidence type="ECO:0000256" key="3">
    <source>
        <dbReference type="ARBA" id="ARBA00007691"/>
    </source>
</evidence>
<organism evidence="7 8">
    <name type="scientific">Cebus imitator</name>
    <name type="common">Panamanian white-faced capuchin</name>
    <name type="synonym">Cebus capucinus imitator</name>
    <dbReference type="NCBI Taxonomy" id="2715852"/>
    <lineage>
        <taxon>Eukaryota</taxon>
        <taxon>Metazoa</taxon>
        <taxon>Chordata</taxon>
        <taxon>Craniata</taxon>
        <taxon>Vertebrata</taxon>
        <taxon>Euteleostomi</taxon>
        <taxon>Mammalia</taxon>
        <taxon>Eutheria</taxon>
        <taxon>Euarchontoglires</taxon>
        <taxon>Primates</taxon>
        <taxon>Haplorrhini</taxon>
        <taxon>Platyrrhini</taxon>
        <taxon>Cebidae</taxon>
        <taxon>Cebinae</taxon>
        <taxon>Cebus</taxon>
    </lineage>
</organism>
<reference evidence="7" key="2">
    <citation type="submission" date="2025-09" db="UniProtKB">
        <authorList>
            <consortium name="Ensembl"/>
        </authorList>
    </citation>
    <scope>IDENTIFICATION</scope>
</reference>
<dbReference type="Pfam" id="PF15051">
    <property type="entry name" value="FAM198"/>
    <property type="match status" value="1"/>
</dbReference>